<organism evidence="1 2">
    <name type="scientific">Sinomicrobium oceani</name>
    <dbReference type="NCBI Taxonomy" id="1150368"/>
    <lineage>
        <taxon>Bacteria</taxon>
        <taxon>Pseudomonadati</taxon>
        <taxon>Bacteroidota</taxon>
        <taxon>Flavobacteriia</taxon>
        <taxon>Flavobacteriales</taxon>
        <taxon>Flavobacteriaceae</taxon>
        <taxon>Sinomicrobium</taxon>
    </lineage>
</organism>
<dbReference type="RefSeq" id="WP_072317959.1">
    <property type="nucleotide sequence ID" value="NZ_FPJE01000014.1"/>
</dbReference>
<protein>
    <recommendedName>
        <fullName evidence="3">DUF4249 domain-containing protein</fullName>
    </recommendedName>
</protein>
<sequence>MKAILKSILSVTFPAILLFGCEDTVEVNVPEAAPRLVIEASINVPKRGLPQPQQIRLTTSAPYYAGGVPAASGAEVRITDSQGNTYTFAEDQNTGIYYNSRLIPEPEQDYTLDIVYQGEHYTATETMKTVVQIEDILQSSGGGFSGEDYDIKAYFTDPADEDNYYLFEFVPDIDLIPTLQVFEDEFIQGNRIFAYYTDEDLKQGDRITIRVYGVTQRFYNFMSILLDQNSGQGNPFQTQPATVRGNCKNITDEDNFPFGYFRLSEVHEVVYTIE</sequence>
<accession>A0A1K1QPX2</accession>
<dbReference type="Proteomes" id="UP000182248">
    <property type="component" value="Unassembled WGS sequence"/>
</dbReference>
<dbReference type="InterPro" id="IPR025345">
    <property type="entry name" value="DUF4249"/>
</dbReference>
<dbReference type="PROSITE" id="PS51257">
    <property type="entry name" value="PROKAR_LIPOPROTEIN"/>
    <property type="match status" value="1"/>
</dbReference>
<dbReference type="AlphaFoldDB" id="A0A1K1QPX2"/>
<evidence type="ECO:0000313" key="2">
    <source>
        <dbReference type="Proteomes" id="UP000182248"/>
    </source>
</evidence>
<evidence type="ECO:0008006" key="3">
    <source>
        <dbReference type="Google" id="ProtNLM"/>
    </source>
</evidence>
<evidence type="ECO:0000313" key="1">
    <source>
        <dbReference type="EMBL" id="SFW61805.1"/>
    </source>
</evidence>
<dbReference type="STRING" id="1150368.SAMN02927921_02754"/>
<dbReference type="Pfam" id="PF14054">
    <property type="entry name" value="DUF4249"/>
    <property type="match status" value="1"/>
</dbReference>
<dbReference type="EMBL" id="FPJE01000014">
    <property type="protein sequence ID" value="SFW61805.1"/>
    <property type="molecule type" value="Genomic_DNA"/>
</dbReference>
<keyword evidence="2" id="KW-1185">Reference proteome</keyword>
<gene>
    <name evidence="1" type="ORF">SAMN02927921_02754</name>
</gene>
<proteinExistence type="predicted"/>
<name>A0A1K1QPX2_9FLAO</name>
<reference evidence="1 2" key="1">
    <citation type="submission" date="2016-11" db="EMBL/GenBank/DDBJ databases">
        <authorList>
            <person name="Jaros S."/>
            <person name="Januszkiewicz K."/>
            <person name="Wedrychowicz H."/>
        </authorList>
    </citation>
    <scope>NUCLEOTIDE SEQUENCE [LARGE SCALE GENOMIC DNA]</scope>
    <source>
        <strain evidence="1 2">CGMCC 1.12145</strain>
    </source>
</reference>
<dbReference type="OrthoDB" id="1430047at2"/>